<evidence type="ECO:0000313" key="9">
    <source>
        <dbReference type="EMBL" id="KAF0301278.1"/>
    </source>
</evidence>
<dbReference type="InterPro" id="IPR001680">
    <property type="entry name" value="WD40_rpt"/>
</dbReference>
<dbReference type="PROSITE" id="PS50082">
    <property type="entry name" value="WD_REPEATS_2"/>
    <property type="match status" value="1"/>
</dbReference>
<evidence type="ECO:0000256" key="6">
    <source>
        <dbReference type="ARBA" id="ARBA00023212"/>
    </source>
</evidence>
<dbReference type="InterPro" id="IPR036322">
    <property type="entry name" value="WD40_repeat_dom_sf"/>
</dbReference>
<dbReference type="AlphaFoldDB" id="A0A6A4WGW0"/>
<proteinExistence type="inferred from homology"/>
<feature type="compositionally biased region" description="Basic and acidic residues" evidence="8">
    <location>
        <begin position="1"/>
        <end position="12"/>
    </location>
</feature>
<dbReference type="InterPro" id="IPR025956">
    <property type="entry name" value="DYNC1I1/DYNC1I2"/>
</dbReference>
<dbReference type="Pfam" id="PF11540">
    <property type="entry name" value="Dynein_IC2"/>
    <property type="match status" value="1"/>
</dbReference>
<sequence>MSMSDRKAELERKKARLQALRDEKQRRQQEKEQALARQSLSPSVARPGPVDRASLDEELRKQGIAPISDVSDISATPSGGSLQPSEGGGSQPSSLSQPAPAPTAARKKPPDLTVVQVHSTSIPPKESVTYCKQTQTTASGPEQTARPGGFDYYVLTYDEPHGDELEDASLTGLEGRRLPPGILHHGMPTVTDVQPATVQPDAAEKPPAEPKKPEPRELSEEQKQLIMMSAEFTEFFSRQSRVVERVLCEDRDLYSDYSRNFDDDGMMDDKSGQQLSVNRVFFDERWSQHRTVTSLDWSPQFPELLAASYNNNESAPHEPDGVCLVWNTRFKKDTPEYIFHCQSPLMSVSFARFHPNLLLGGTYSGQIVLWDNRVQRRTPVQRSPLSTAAHTHPVYCMRVVGTQNAHNLISVSTDGKLCSWSLDMLSQPQEKMELQFKQSRPVPVTGLAFPQGEVNNFVVASEDGNLYTACRHGSRAGVQEVYQGHCGPVTGVSAHAASGPLDFSHLFISSSIDWTVKLWSVKEPKPLYSFEDNSDYVYDAAWSPLHPALFAAVDGTGRLDVWNLNAETEVPVAGTVVDGGVAALNRVSWTPSGLHITVGDDRGRVWVYDVGERLAHPRQDEWTRLAHTLQEMRSNNADEELDRIGAGTPSR</sequence>
<accession>A0A6A4WGW0</accession>
<dbReference type="EMBL" id="VIIS01001176">
    <property type="protein sequence ID" value="KAF0301278.1"/>
    <property type="molecule type" value="Genomic_DNA"/>
</dbReference>
<feature type="region of interest" description="Disordered" evidence="8">
    <location>
        <begin position="1"/>
        <end position="147"/>
    </location>
</feature>
<evidence type="ECO:0000256" key="1">
    <source>
        <dbReference type="ARBA" id="ARBA00004245"/>
    </source>
</evidence>
<gene>
    <name evidence="9" type="primary">uqcc1</name>
    <name evidence="9" type="ORF">FJT64_026373</name>
</gene>
<dbReference type="Proteomes" id="UP000440578">
    <property type="component" value="Unassembled WGS sequence"/>
</dbReference>
<feature type="compositionally biased region" description="Polar residues" evidence="8">
    <location>
        <begin position="130"/>
        <end position="142"/>
    </location>
</feature>
<evidence type="ECO:0000256" key="3">
    <source>
        <dbReference type="ARBA" id="ARBA00022490"/>
    </source>
</evidence>
<dbReference type="FunFam" id="2.130.10.10:FF:000781">
    <property type="entry name" value="Cytoplasmic dynein intermediate chain"/>
    <property type="match status" value="1"/>
</dbReference>
<feature type="repeat" description="WD" evidence="7">
    <location>
        <begin position="482"/>
        <end position="529"/>
    </location>
</feature>
<dbReference type="GO" id="GO:0045503">
    <property type="term" value="F:dynein light chain binding"/>
    <property type="evidence" value="ECO:0007669"/>
    <property type="project" value="TreeGrafter"/>
</dbReference>
<organism evidence="9 10">
    <name type="scientific">Amphibalanus amphitrite</name>
    <name type="common">Striped barnacle</name>
    <name type="synonym">Balanus amphitrite</name>
    <dbReference type="NCBI Taxonomy" id="1232801"/>
    <lineage>
        <taxon>Eukaryota</taxon>
        <taxon>Metazoa</taxon>
        <taxon>Ecdysozoa</taxon>
        <taxon>Arthropoda</taxon>
        <taxon>Crustacea</taxon>
        <taxon>Multicrustacea</taxon>
        <taxon>Cirripedia</taxon>
        <taxon>Thoracica</taxon>
        <taxon>Thoracicalcarea</taxon>
        <taxon>Balanomorpha</taxon>
        <taxon>Balanoidea</taxon>
        <taxon>Balanidae</taxon>
        <taxon>Amphibalaninae</taxon>
        <taxon>Amphibalanus</taxon>
    </lineage>
</organism>
<dbReference type="InterPro" id="IPR050687">
    <property type="entry name" value="Dynein_IC"/>
</dbReference>
<dbReference type="Pfam" id="PF00400">
    <property type="entry name" value="WD40"/>
    <property type="match status" value="1"/>
</dbReference>
<name>A0A6A4WGW0_AMPAM</name>
<feature type="compositionally biased region" description="Basic and acidic residues" evidence="8">
    <location>
        <begin position="202"/>
        <end position="220"/>
    </location>
</feature>
<protein>
    <submittedName>
        <fullName evidence="9">Cytoplasmic dynein 1 intermediate chain</fullName>
    </submittedName>
</protein>
<dbReference type="SUPFAM" id="SSF50978">
    <property type="entry name" value="WD40 repeat-like"/>
    <property type="match status" value="1"/>
</dbReference>
<keyword evidence="4 7" id="KW-0853">WD repeat</keyword>
<keyword evidence="6" id="KW-0206">Cytoskeleton</keyword>
<keyword evidence="5" id="KW-0677">Repeat</keyword>
<comment type="caution">
    <text evidence="9">The sequence shown here is derived from an EMBL/GenBank/DDBJ whole genome shotgun (WGS) entry which is preliminary data.</text>
</comment>
<keyword evidence="3" id="KW-0963">Cytoplasm</keyword>
<dbReference type="SMART" id="SM00320">
    <property type="entry name" value="WD40"/>
    <property type="match status" value="6"/>
</dbReference>
<feature type="region of interest" description="Disordered" evidence="8">
    <location>
        <begin position="199"/>
        <end position="220"/>
    </location>
</feature>
<dbReference type="PANTHER" id="PTHR12442:SF22">
    <property type="entry name" value="CYTOPLASMIC DYNEIN 1 INTERMEDIATE CHAIN-RELATED"/>
    <property type="match status" value="1"/>
</dbReference>
<dbReference type="GO" id="GO:0010970">
    <property type="term" value="P:transport along microtubule"/>
    <property type="evidence" value="ECO:0007669"/>
    <property type="project" value="TreeGrafter"/>
</dbReference>
<dbReference type="OrthoDB" id="4189at2759"/>
<reference evidence="9 10" key="1">
    <citation type="submission" date="2019-07" db="EMBL/GenBank/DDBJ databases">
        <title>Draft genome assembly of a fouling barnacle, Amphibalanus amphitrite (Darwin, 1854): The first reference genome for Thecostraca.</title>
        <authorList>
            <person name="Kim W."/>
        </authorList>
    </citation>
    <scope>NUCLEOTIDE SEQUENCE [LARGE SCALE GENOMIC DNA]</scope>
    <source>
        <strain evidence="9">SNU_AA5</strain>
        <tissue evidence="9">Soma without cirri and trophi</tissue>
    </source>
</reference>
<evidence type="ECO:0000256" key="4">
    <source>
        <dbReference type="ARBA" id="ARBA00022574"/>
    </source>
</evidence>
<evidence type="ECO:0000256" key="7">
    <source>
        <dbReference type="PROSITE-ProRule" id="PRU00221"/>
    </source>
</evidence>
<dbReference type="GO" id="GO:0005868">
    <property type="term" value="C:cytoplasmic dynein complex"/>
    <property type="evidence" value="ECO:0007669"/>
    <property type="project" value="InterPro"/>
</dbReference>
<evidence type="ECO:0000256" key="2">
    <source>
        <dbReference type="ARBA" id="ARBA00011059"/>
    </source>
</evidence>
<dbReference type="GO" id="GO:0045504">
    <property type="term" value="F:dynein heavy chain binding"/>
    <property type="evidence" value="ECO:0007669"/>
    <property type="project" value="TreeGrafter"/>
</dbReference>
<dbReference type="InterPro" id="IPR015943">
    <property type="entry name" value="WD40/YVTN_repeat-like_dom_sf"/>
</dbReference>
<dbReference type="Gene3D" id="2.130.10.10">
    <property type="entry name" value="YVTN repeat-like/Quinoprotein amine dehydrogenase"/>
    <property type="match status" value="1"/>
</dbReference>
<evidence type="ECO:0000256" key="8">
    <source>
        <dbReference type="SAM" id="MobiDB-lite"/>
    </source>
</evidence>
<evidence type="ECO:0000313" key="10">
    <source>
        <dbReference type="Proteomes" id="UP000440578"/>
    </source>
</evidence>
<comment type="subcellular location">
    <subcellularLocation>
        <location evidence="1">Cytoplasm</location>
        <location evidence="1">Cytoskeleton</location>
    </subcellularLocation>
</comment>
<feature type="compositionally biased region" description="Basic and acidic residues" evidence="8">
    <location>
        <begin position="19"/>
        <end position="34"/>
    </location>
</feature>
<keyword evidence="10" id="KW-1185">Reference proteome</keyword>
<feature type="compositionally biased region" description="Low complexity" evidence="8">
    <location>
        <begin position="77"/>
        <end position="104"/>
    </location>
</feature>
<evidence type="ECO:0000256" key="5">
    <source>
        <dbReference type="ARBA" id="ARBA00022737"/>
    </source>
</evidence>
<comment type="similarity">
    <text evidence="2">Belongs to the dynein intermediate chain family.</text>
</comment>
<dbReference type="PANTHER" id="PTHR12442">
    <property type="entry name" value="DYNEIN INTERMEDIATE CHAIN"/>
    <property type="match status" value="1"/>
</dbReference>